<dbReference type="GO" id="GO:0005125">
    <property type="term" value="F:cytokine activity"/>
    <property type="evidence" value="ECO:0007669"/>
    <property type="project" value="UniProtKB-KW"/>
</dbReference>
<evidence type="ECO:0000256" key="4">
    <source>
        <dbReference type="ARBA" id="ARBA00023235"/>
    </source>
</evidence>
<dbReference type="PANTHER" id="PTHR11954:SF6">
    <property type="entry name" value="MACROPHAGE MIGRATION INHIBITORY FACTOR"/>
    <property type="match status" value="1"/>
</dbReference>
<dbReference type="GO" id="GO:0005615">
    <property type="term" value="C:extracellular space"/>
    <property type="evidence" value="ECO:0007669"/>
    <property type="project" value="UniProtKB-KW"/>
</dbReference>
<evidence type="ECO:0000256" key="11">
    <source>
        <dbReference type="ARBA" id="ARBA00042730"/>
    </source>
</evidence>
<organism evidence="12 13">
    <name type="scientific">Clostridium tetanomorphum</name>
    <dbReference type="NCBI Taxonomy" id="1553"/>
    <lineage>
        <taxon>Bacteria</taxon>
        <taxon>Bacillati</taxon>
        <taxon>Bacillota</taxon>
        <taxon>Clostridia</taxon>
        <taxon>Eubacteriales</taxon>
        <taxon>Clostridiaceae</taxon>
        <taxon>Clostridium</taxon>
    </lineage>
</organism>
<keyword evidence="3" id="KW-0964">Secreted</keyword>
<keyword evidence="13" id="KW-1185">Reference proteome</keyword>
<dbReference type="GO" id="GO:0004167">
    <property type="term" value="F:dopachrome isomerase activity"/>
    <property type="evidence" value="ECO:0007669"/>
    <property type="project" value="UniProtKB-EC"/>
</dbReference>
<dbReference type="InterPro" id="IPR014347">
    <property type="entry name" value="Tautomerase/MIF_sf"/>
</dbReference>
<dbReference type="EC" id="5.3.3.12" evidence="7"/>
<name>A0A923J041_CLOTT</name>
<accession>A0A923J041</accession>
<dbReference type="GO" id="GO:0050178">
    <property type="term" value="F:phenylpyruvate tautomerase activity"/>
    <property type="evidence" value="ECO:0007669"/>
    <property type="project" value="UniProtKB-EC"/>
</dbReference>
<keyword evidence="2" id="KW-0202">Cytokine</keyword>
<evidence type="ECO:0000313" key="12">
    <source>
        <dbReference type="EMBL" id="MBC2397662.1"/>
    </source>
</evidence>
<keyword evidence="4" id="KW-0413">Isomerase</keyword>
<evidence type="ECO:0000256" key="7">
    <source>
        <dbReference type="ARBA" id="ARBA00038932"/>
    </source>
</evidence>
<evidence type="ECO:0000256" key="9">
    <source>
        <dbReference type="ARBA" id="ARBA00041631"/>
    </source>
</evidence>
<comment type="subcellular location">
    <subcellularLocation>
        <location evidence="1">Secreted</location>
    </subcellularLocation>
</comment>
<evidence type="ECO:0000256" key="10">
    <source>
        <dbReference type="ARBA" id="ARBA00041912"/>
    </source>
</evidence>
<dbReference type="RefSeq" id="WP_035148208.1">
    <property type="nucleotide sequence ID" value="NZ_JAAZWO010000007.1"/>
</dbReference>
<comment type="catalytic activity">
    <reaction evidence="6">
        <text>L-dopachrome = 5,6-dihydroxyindole-2-carboxylate</text>
        <dbReference type="Rhea" id="RHEA:13041"/>
        <dbReference type="ChEBI" id="CHEBI:16875"/>
        <dbReference type="ChEBI" id="CHEBI:57509"/>
        <dbReference type="EC" id="5.3.3.12"/>
    </reaction>
</comment>
<evidence type="ECO:0000256" key="3">
    <source>
        <dbReference type="ARBA" id="ARBA00022525"/>
    </source>
</evidence>
<gene>
    <name evidence="12" type="ORF">HGG79_07725</name>
</gene>
<comment type="catalytic activity">
    <reaction evidence="5">
        <text>3-phenylpyruvate = enol-phenylpyruvate</text>
        <dbReference type="Rhea" id="RHEA:17097"/>
        <dbReference type="ChEBI" id="CHEBI:16815"/>
        <dbReference type="ChEBI" id="CHEBI:18005"/>
        <dbReference type="EC" id="5.3.2.1"/>
    </reaction>
</comment>
<dbReference type="AlphaFoldDB" id="A0A923J041"/>
<evidence type="ECO:0000256" key="8">
    <source>
        <dbReference type="ARBA" id="ARBA00039086"/>
    </source>
</evidence>
<evidence type="ECO:0000256" key="6">
    <source>
        <dbReference type="ARBA" id="ARBA00036823"/>
    </source>
</evidence>
<protein>
    <recommendedName>
        <fullName evidence="11">L-dopachrome isomerase</fullName>
        <ecNumber evidence="8">5.3.2.1</ecNumber>
        <ecNumber evidence="7">5.3.3.12</ecNumber>
    </recommendedName>
    <alternativeName>
        <fullName evidence="9">L-dopachrome tautomerase</fullName>
    </alternativeName>
    <alternativeName>
        <fullName evidence="10">Phenylpyruvate tautomerase</fullName>
    </alternativeName>
</protein>
<dbReference type="EC" id="5.3.2.1" evidence="8"/>
<sequence length="114" mass="13114">MPYINATVSTKLSEEKRETIKAKLGEIICKIPGKSEQWLMISFNDNNSIYFRGNIKEKAAFIEVKIYGSTNRKTKNEIAKDISNVFEGELGILKDNIYLTFEEIQDWAWNGALF</sequence>
<reference evidence="12 13" key="1">
    <citation type="submission" date="2020-04" db="EMBL/GenBank/DDBJ databases">
        <title>Genomic insights into acetone-butanol-ethanol (ABE) fermentation by sequencing solventogenic clostridia strains.</title>
        <authorList>
            <person name="Brown S."/>
        </authorList>
    </citation>
    <scope>NUCLEOTIDE SEQUENCE [LARGE SCALE GENOMIC DNA]</scope>
    <source>
        <strain evidence="12 13">DJ011</strain>
    </source>
</reference>
<dbReference type="EMBL" id="JAAZWO010000007">
    <property type="protein sequence ID" value="MBC2397662.1"/>
    <property type="molecule type" value="Genomic_DNA"/>
</dbReference>
<proteinExistence type="predicted"/>
<dbReference type="SUPFAM" id="SSF55331">
    <property type="entry name" value="Tautomerase/MIF"/>
    <property type="match status" value="1"/>
</dbReference>
<dbReference type="InterPro" id="IPR001398">
    <property type="entry name" value="Macrophage_inhib_fac"/>
</dbReference>
<evidence type="ECO:0000256" key="1">
    <source>
        <dbReference type="ARBA" id="ARBA00004613"/>
    </source>
</evidence>
<dbReference type="Gene3D" id="3.30.429.10">
    <property type="entry name" value="Macrophage Migration Inhibitory Factor"/>
    <property type="match status" value="1"/>
</dbReference>
<evidence type="ECO:0000313" key="13">
    <source>
        <dbReference type="Proteomes" id="UP000563151"/>
    </source>
</evidence>
<evidence type="ECO:0000256" key="2">
    <source>
        <dbReference type="ARBA" id="ARBA00022514"/>
    </source>
</evidence>
<comment type="caution">
    <text evidence="12">The sequence shown here is derived from an EMBL/GenBank/DDBJ whole genome shotgun (WGS) entry which is preliminary data.</text>
</comment>
<evidence type="ECO:0000256" key="5">
    <source>
        <dbReference type="ARBA" id="ARBA00036735"/>
    </source>
</evidence>
<dbReference type="Pfam" id="PF01187">
    <property type="entry name" value="MIF"/>
    <property type="match status" value="1"/>
</dbReference>
<dbReference type="Proteomes" id="UP000563151">
    <property type="component" value="Unassembled WGS sequence"/>
</dbReference>
<dbReference type="PANTHER" id="PTHR11954">
    <property type="entry name" value="D-DOPACHROME DECARBOXYLASE"/>
    <property type="match status" value="1"/>
</dbReference>